<accession>A0A101M1E3</accession>
<protein>
    <submittedName>
        <fullName evidence="1">Uncharacterized protein</fullName>
    </submittedName>
</protein>
<sequence length="38" mass="4216">MMDFEELDYLSYAGSPLPTMMSLLPTGRNPHQDIGSSL</sequence>
<gene>
    <name evidence="1" type="ORF">ABT39_MTgene3805</name>
</gene>
<reference evidence="1" key="1">
    <citation type="journal article" date="2015" name="Genome Biol. Evol.">
        <title>Organellar Genomes of White Spruce (Picea glauca): Assembly and Annotation.</title>
        <authorList>
            <person name="Jackman S.D."/>
            <person name="Warren R.L."/>
            <person name="Gibb E.A."/>
            <person name="Vandervalk B.P."/>
            <person name="Mohamadi H."/>
            <person name="Chu J."/>
            <person name="Raymond A."/>
            <person name="Pleasance S."/>
            <person name="Coope R."/>
            <person name="Wildung M.R."/>
            <person name="Ritland C.E."/>
            <person name="Bousquet J."/>
            <person name="Jones S.J."/>
            <person name="Bohlmann J."/>
            <person name="Birol I."/>
        </authorList>
    </citation>
    <scope>NUCLEOTIDE SEQUENCE [LARGE SCALE GENOMIC DNA]</scope>
    <source>
        <tissue evidence="1">Flushing bud</tissue>
    </source>
</reference>
<dbReference type="EMBL" id="LKAM01000003">
    <property type="protein sequence ID" value="KUM49256.1"/>
    <property type="molecule type" value="Genomic_DNA"/>
</dbReference>
<organism evidence="1">
    <name type="scientific">Picea glauca</name>
    <name type="common">White spruce</name>
    <name type="synonym">Pinus glauca</name>
    <dbReference type="NCBI Taxonomy" id="3330"/>
    <lineage>
        <taxon>Eukaryota</taxon>
        <taxon>Viridiplantae</taxon>
        <taxon>Streptophyta</taxon>
        <taxon>Embryophyta</taxon>
        <taxon>Tracheophyta</taxon>
        <taxon>Spermatophyta</taxon>
        <taxon>Pinopsida</taxon>
        <taxon>Pinidae</taxon>
        <taxon>Conifers I</taxon>
        <taxon>Pinales</taxon>
        <taxon>Pinaceae</taxon>
        <taxon>Picea</taxon>
    </lineage>
</organism>
<comment type="caution">
    <text evidence="1">The sequence shown here is derived from an EMBL/GenBank/DDBJ whole genome shotgun (WGS) entry which is preliminary data.</text>
</comment>
<keyword evidence="1" id="KW-0496">Mitochondrion</keyword>
<proteinExistence type="predicted"/>
<dbReference type="AlphaFoldDB" id="A0A101M1E3"/>
<name>A0A101M1E3_PICGL</name>
<geneLocation type="mitochondrion" evidence="1"/>
<evidence type="ECO:0000313" key="1">
    <source>
        <dbReference type="EMBL" id="KUM49256.1"/>
    </source>
</evidence>